<reference evidence="3 4" key="1">
    <citation type="journal article" date="2013" name="Curr. Biol.">
        <title>The Genome of the Foraminiferan Reticulomyxa filosa.</title>
        <authorList>
            <person name="Glockner G."/>
            <person name="Hulsmann N."/>
            <person name="Schleicher M."/>
            <person name="Noegel A.A."/>
            <person name="Eichinger L."/>
            <person name="Gallinger C."/>
            <person name="Pawlowski J."/>
            <person name="Sierra R."/>
            <person name="Euteneuer U."/>
            <person name="Pillet L."/>
            <person name="Moustafa A."/>
            <person name="Platzer M."/>
            <person name="Groth M."/>
            <person name="Szafranski K."/>
            <person name="Schliwa M."/>
        </authorList>
    </citation>
    <scope>NUCLEOTIDE SEQUENCE [LARGE SCALE GENOMIC DNA]</scope>
</reference>
<feature type="compositionally biased region" description="Basic and acidic residues" evidence="2">
    <location>
        <begin position="111"/>
        <end position="125"/>
    </location>
</feature>
<sequence length="357" mass="42273">MKLNTVMIKISEVERSRRTYELNIVHIKDESQESHKQIDTLRRNLAHQENLLKKIIRFRNYVLQQRDYALNGCKDFQQELEDWRNFLREQYKHLQQLGKSQHFNNEDDSDNPTHKIDTPFKPDQKAMQRNHKLEELIKLNDDELSKIALQLQLATGISDAGKIIQKFFINKEINTEQRKVLDKLQVEKKSKLKEQTTLEEELKKQISTNQTDLSWREIDVAQQQLDEAVSILNQEKLQAKKIACQMTGLNEWFIVLCVNLNQHLVCNIIWKTKKITKKHDLTDELLDCLLQHTTIFQSILQSVRAKENTFKKKNPGTTKTIEKENNMSSGNKVDASKMHKHYMQQMQKKHRSTRKFK</sequence>
<evidence type="ECO:0000256" key="2">
    <source>
        <dbReference type="SAM" id="MobiDB-lite"/>
    </source>
</evidence>
<feature type="region of interest" description="Disordered" evidence="2">
    <location>
        <begin position="99"/>
        <end position="125"/>
    </location>
</feature>
<feature type="coiled-coil region" evidence="1">
    <location>
        <begin position="181"/>
        <end position="238"/>
    </location>
</feature>
<feature type="compositionally biased region" description="Basic residues" evidence="2">
    <location>
        <begin position="338"/>
        <end position="357"/>
    </location>
</feature>
<evidence type="ECO:0000313" key="3">
    <source>
        <dbReference type="EMBL" id="ETO36581.1"/>
    </source>
</evidence>
<protein>
    <submittedName>
        <fullName evidence="3">Cingulin</fullName>
    </submittedName>
</protein>
<dbReference type="EMBL" id="ASPP01000519">
    <property type="protein sequence ID" value="ETO36581.1"/>
    <property type="molecule type" value="Genomic_DNA"/>
</dbReference>
<evidence type="ECO:0000313" key="4">
    <source>
        <dbReference type="Proteomes" id="UP000023152"/>
    </source>
</evidence>
<name>X6PED0_RETFI</name>
<comment type="caution">
    <text evidence="3">The sequence shown here is derived from an EMBL/GenBank/DDBJ whole genome shotgun (WGS) entry which is preliminary data.</text>
</comment>
<gene>
    <name evidence="3" type="ORF">RFI_00480</name>
</gene>
<accession>X6PED0</accession>
<dbReference type="Proteomes" id="UP000023152">
    <property type="component" value="Unassembled WGS sequence"/>
</dbReference>
<keyword evidence="1" id="KW-0175">Coiled coil</keyword>
<feature type="region of interest" description="Disordered" evidence="2">
    <location>
        <begin position="310"/>
        <end position="357"/>
    </location>
</feature>
<evidence type="ECO:0000256" key="1">
    <source>
        <dbReference type="SAM" id="Coils"/>
    </source>
</evidence>
<proteinExistence type="predicted"/>
<keyword evidence="4" id="KW-1185">Reference proteome</keyword>
<organism evidence="3 4">
    <name type="scientific">Reticulomyxa filosa</name>
    <dbReference type="NCBI Taxonomy" id="46433"/>
    <lineage>
        <taxon>Eukaryota</taxon>
        <taxon>Sar</taxon>
        <taxon>Rhizaria</taxon>
        <taxon>Retaria</taxon>
        <taxon>Foraminifera</taxon>
        <taxon>Monothalamids</taxon>
        <taxon>Reticulomyxidae</taxon>
        <taxon>Reticulomyxa</taxon>
    </lineage>
</organism>
<dbReference type="AlphaFoldDB" id="X6PED0"/>